<feature type="domain" description="Pyrrolo-quinoline quinone repeat" evidence="1">
    <location>
        <begin position="59"/>
        <end position="148"/>
    </location>
</feature>
<dbReference type="Pfam" id="PF13360">
    <property type="entry name" value="PQQ_2"/>
    <property type="match status" value="2"/>
</dbReference>
<dbReference type="eggNOG" id="COG1520">
    <property type="taxonomic scope" value="Bacteria"/>
</dbReference>
<evidence type="ECO:0000313" key="2">
    <source>
        <dbReference type="EMBL" id="AGZ46678.1"/>
    </source>
</evidence>
<dbReference type="InterPro" id="IPR015943">
    <property type="entry name" value="WD40/YVTN_repeat-like_dom_sf"/>
</dbReference>
<organism evidence="2 3">
    <name type="scientific">Actinoplanes friuliensis DSM 7358</name>
    <dbReference type="NCBI Taxonomy" id="1246995"/>
    <lineage>
        <taxon>Bacteria</taxon>
        <taxon>Bacillati</taxon>
        <taxon>Actinomycetota</taxon>
        <taxon>Actinomycetes</taxon>
        <taxon>Micromonosporales</taxon>
        <taxon>Micromonosporaceae</taxon>
        <taxon>Actinoplanes</taxon>
    </lineage>
</organism>
<dbReference type="Gene3D" id="2.140.10.10">
    <property type="entry name" value="Quinoprotein alcohol dehydrogenase-like superfamily"/>
    <property type="match status" value="1"/>
</dbReference>
<protein>
    <recommendedName>
        <fullName evidence="1">Pyrrolo-quinoline quinone repeat domain-containing protein</fullName>
    </recommendedName>
</protein>
<dbReference type="InterPro" id="IPR002372">
    <property type="entry name" value="PQQ_rpt_dom"/>
</dbReference>
<dbReference type="PATRIC" id="fig|1246995.3.peg.8523"/>
<dbReference type="Proteomes" id="UP000017746">
    <property type="component" value="Chromosome"/>
</dbReference>
<evidence type="ECO:0000259" key="1">
    <source>
        <dbReference type="Pfam" id="PF13360"/>
    </source>
</evidence>
<sequence>MLAQLATAALLSAWTAPGYSPADTYYNPSESVINAGTVNALESRWTAPLATSPSWSCSGPSQPLVSGGRVFVTEATGIAAFQAGTGRLSWRYRWASPEDESTPRLAVAGGLLIAANHGCQSQSDPNGAVLALHVTSGKEAWSAGTSFPVETLVVDKGIAAVSGSSESDTPEVTGLRVTDGTERWTLLNYKSSGVSANGRLMINGAGTRTISITTGKALWSKRVTWNAQAATPAGDRFYVTDPSRALIAVNAATGATAWTAPRKASTQIAADGRRVYRVIPRGIEALNARTARPEWTATFRGNTSQPVRAGGLLYTAVDAGQPLGILHAATGKRASTGHQIGTLNPGPVTVTGGRLYLTRSNAVWAYAP</sequence>
<dbReference type="AlphaFoldDB" id="U5WBV8"/>
<dbReference type="SUPFAM" id="SSF50998">
    <property type="entry name" value="Quinoprotein alcohol dehydrogenase-like"/>
    <property type="match status" value="2"/>
</dbReference>
<keyword evidence="3" id="KW-1185">Reference proteome</keyword>
<dbReference type="STRING" id="1246995.AFR_42120"/>
<dbReference type="RefSeq" id="WP_023563009.1">
    <property type="nucleotide sequence ID" value="NC_022657.1"/>
</dbReference>
<dbReference type="Gene3D" id="2.130.10.10">
    <property type="entry name" value="YVTN repeat-like/Quinoprotein amine dehydrogenase"/>
    <property type="match status" value="1"/>
</dbReference>
<proteinExistence type="predicted"/>
<reference evidence="2 3" key="1">
    <citation type="journal article" date="2014" name="J. Biotechnol.">
        <title>Complete genome sequence of the actinobacterium Actinoplanes friuliensis HAG 010964, producer of the lipopeptide antibiotic friulimycin.</title>
        <authorList>
            <person name="Ruckert C."/>
            <person name="Szczepanowski R."/>
            <person name="Albersmeier A."/>
            <person name="Goesmann A."/>
            <person name="Fischer N."/>
            <person name="Steinkamper A."/>
            <person name="Puhler A."/>
            <person name="Biener R."/>
            <person name="Schwartz D."/>
            <person name="Kalinowski J."/>
        </authorList>
    </citation>
    <scope>NUCLEOTIDE SEQUENCE [LARGE SCALE GENOMIC DNA]</scope>
    <source>
        <strain evidence="2 3">DSM 7358</strain>
    </source>
</reference>
<dbReference type="PANTHER" id="PTHR34512">
    <property type="entry name" value="CELL SURFACE PROTEIN"/>
    <property type="match status" value="1"/>
</dbReference>
<dbReference type="KEGG" id="afs:AFR_42120"/>
<dbReference type="OrthoDB" id="3289219at2"/>
<feature type="domain" description="Pyrrolo-quinoline quinone repeat" evidence="1">
    <location>
        <begin position="171"/>
        <end position="366"/>
    </location>
</feature>
<gene>
    <name evidence="2" type="ORF">AFR_42120</name>
</gene>
<dbReference type="InterPro" id="IPR011047">
    <property type="entry name" value="Quinoprotein_ADH-like_sf"/>
</dbReference>
<dbReference type="HOGENOM" id="CLU_062374_0_0_11"/>
<evidence type="ECO:0000313" key="3">
    <source>
        <dbReference type="Proteomes" id="UP000017746"/>
    </source>
</evidence>
<accession>U5WBV8</accession>
<name>U5WBV8_9ACTN</name>
<dbReference type="EMBL" id="CP006272">
    <property type="protein sequence ID" value="AGZ46678.1"/>
    <property type="molecule type" value="Genomic_DNA"/>
</dbReference>
<dbReference type="PANTHER" id="PTHR34512:SF30">
    <property type="entry name" value="OUTER MEMBRANE PROTEIN ASSEMBLY FACTOR BAMB"/>
    <property type="match status" value="1"/>
</dbReference>